<dbReference type="OrthoDB" id="5069527at2"/>
<keyword evidence="3" id="KW-1185">Reference proteome</keyword>
<organism evidence="2 3">
    <name type="scientific">Agrococcus jejuensis</name>
    <dbReference type="NCBI Taxonomy" id="399736"/>
    <lineage>
        <taxon>Bacteria</taxon>
        <taxon>Bacillati</taxon>
        <taxon>Actinomycetota</taxon>
        <taxon>Actinomycetes</taxon>
        <taxon>Micrococcales</taxon>
        <taxon>Microbacteriaceae</taxon>
        <taxon>Agrococcus</taxon>
    </lineage>
</organism>
<feature type="compositionally biased region" description="Acidic residues" evidence="1">
    <location>
        <begin position="54"/>
        <end position="72"/>
    </location>
</feature>
<proteinExistence type="predicted"/>
<dbReference type="Pfam" id="PF11259">
    <property type="entry name" value="DUF3060"/>
    <property type="match status" value="1"/>
</dbReference>
<evidence type="ECO:0000256" key="1">
    <source>
        <dbReference type="SAM" id="MobiDB-lite"/>
    </source>
</evidence>
<dbReference type="STRING" id="399736.SAMN04489720_1964"/>
<dbReference type="RefSeq" id="WP_092504594.1">
    <property type="nucleotide sequence ID" value="NZ_LT629695.1"/>
</dbReference>
<reference evidence="3" key="1">
    <citation type="submission" date="2016-10" db="EMBL/GenBank/DDBJ databases">
        <authorList>
            <person name="Varghese N."/>
            <person name="Submissions S."/>
        </authorList>
    </citation>
    <scope>NUCLEOTIDE SEQUENCE [LARGE SCALE GENOMIC DNA]</scope>
    <source>
        <strain evidence="3">DSM 22002</strain>
    </source>
</reference>
<name>A0A1G8EB60_9MICO</name>
<dbReference type="InterPro" id="IPR021417">
    <property type="entry name" value="DUF3060"/>
</dbReference>
<evidence type="ECO:0000313" key="3">
    <source>
        <dbReference type="Proteomes" id="UP000198822"/>
    </source>
</evidence>
<evidence type="ECO:0000313" key="2">
    <source>
        <dbReference type="EMBL" id="SDH67148.1"/>
    </source>
</evidence>
<gene>
    <name evidence="2" type="ORF">SAMN04489720_1964</name>
</gene>
<dbReference type="AlphaFoldDB" id="A0A1G8EB60"/>
<accession>A0A1G8EB60</accession>
<feature type="region of interest" description="Disordered" evidence="1">
    <location>
        <begin position="31"/>
        <end position="84"/>
    </location>
</feature>
<protein>
    <recommendedName>
        <fullName evidence="4">DUF3060 domain-containing protein</fullName>
    </recommendedName>
</protein>
<dbReference type="Proteomes" id="UP000198822">
    <property type="component" value="Chromosome I"/>
</dbReference>
<evidence type="ECO:0008006" key="4">
    <source>
        <dbReference type="Google" id="ProtNLM"/>
    </source>
</evidence>
<dbReference type="EMBL" id="LT629695">
    <property type="protein sequence ID" value="SDH67148.1"/>
    <property type="molecule type" value="Genomic_DNA"/>
</dbReference>
<sequence>MSTHNPIAQPRWVALAALTLVAVGSLSGCGLAFSEPDASPAPPASSPQTPSTEPADDDPAESPAESPEESDPTEIGAPSAERDELIARAQQTVPCSAGLDVANDGAIIRVEGACDELTVSADAAIVIADDVTTLTVSGSGSVVYALELADLRISGDVNEVRWTGATPAVTDDGTANTIGQQR</sequence>